<dbReference type="Proteomes" id="UP001500630">
    <property type="component" value="Unassembled WGS sequence"/>
</dbReference>
<keyword evidence="2" id="KW-1185">Reference proteome</keyword>
<accession>A0ABP6WDS1</accession>
<proteinExistence type="predicted"/>
<protein>
    <submittedName>
        <fullName evidence="1">Uncharacterized protein</fullName>
    </submittedName>
</protein>
<comment type="caution">
    <text evidence="1">The sequence shown here is derived from an EMBL/GenBank/DDBJ whole genome shotgun (WGS) entry which is preliminary data.</text>
</comment>
<evidence type="ECO:0000313" key="1">
    <source>
        <dbReference type="EMBL" id="GAA3550395.1"/>
    </source>
</evidence>
<reference evidence="2" key="1">
    <citation type="journal article" date="2019" name="Int. J. Syst. Evol. Microbiol.">
        <title>The Global Catalogue of Microorganisms (GCM) 10K type strain sequencing project: providing services to taxonomists for standard genome sequencing and annotation.</title>
        <authorList>
            <consortium name="The Broad Institute Genomics Platform"/>
            <consortium name="The Broad Institute Genome Sequencing Center for Infectious Disease"/>
            <person name="Wu L."/>
            <person name="Ma J."/>
        </authorList>
    </citation>
    <scope>NUCLEOTIDE SEQUENCE [LARGE SCALE GENOMIC DNA]</scope>
    <source>
        <strain evidence="2">JCM 17326</strain>
    </source>
</reference>
<dbReference type="EMBL" id="BAABDQ010000006">
    <property type="protein sequence ID" value="GAA3550395.1"/>
    <property type="molecule type" value="Genomic_DNA"/>
</dbReference>
<evidence type="ECO:0000313" key="2">
    <source>
        <dbReference type="Proteomes" id="UP001500630"/>
    </source>
</evidence>
<organism evidence="1 2">
    <name type="scientific">Nonomuraea rosea</name>
    <dbReference type="NCBI Taxonomy" id="638574"/>
    <lineage>
        <taxon>Bacteria</taxon>
        <taxon>Bacillati</taxon>
        <taxon>Actinomycetota</taxon>
        <taxon>Actinomycetes</taxon>
        <taxon>Streptosporangiales</taxon>
        <taxon>Streptosporangiaceae</taxon>
        <taxon>Nonomuraea</taxon>
    </lineage>
</organism>
<gene>
    <name evidence="1" type="ORF">GCM10022419_033280</name>
</gene>
<sequence>MSIRRAIMGGVVSLDRPGLRLVGGASAREVADIHRTSGDAHLSERRLIHSLVSPLGVNALERFGHHLRNRLHVTV</sequence>
<name>A0ABP6WDS1_9ACTN</name>